<protein>
    <submittedName>
        <fullName evidence="1">Uncharacterized protein</fullName>
    </submittedName>
</protein>
<gene>
    <name evidence="1" type="ORF">B0T18DRAFT_67531</name>
</gene>
<dbReference type="Proteomes" id="UP001172155">
    <property type="component" value="Unassembled WGS sequence"/>
</dbReference>
<sequence>MSVLCESWRRAWSGEVASMGRVARFGDVRIVHPSSDVPHESRAARDCEECGAWQLCHHLQVRASASRRQNRRQAKCKFQIHQFLSPTVSRSSRKEYTGPTNNATARLTPGIISCNLITGMSILTSSDLATARDLPERNDLFPVSETAAPLSSERVFLKVQPSLSWQSRSIAEAKIPVQPYRSARPLSSRNAVCRFRSGHGNALVCWNPCISACQLCPGQGRQLPISSNPSISPLPACAGSALSSFRSVAYMAEAYRHVLAPPFFRSGKCAESWRG</sequence>
<keyword evidence="2" id="KW-1185">Reference proteome</keyword>
<dbReference type="AlphaFoldDB" id="A0AA40F5T2"/>
<proteinExistence type="predicted"/>
<evidence type="ECO:0000313" key="2">
    <source>
        <dbReference type="Proteomes" id="UP001172155"/>
    </source>
</evidence>
<organism evidence="1 2">
    <name type="scientific">Schizothecium vesticola</name>
    <dbReference type="NCBI Taxonomy" id="314040"/>
    <lineage>
        <taxon>Eukaryota</taxon>
        <taxon>Fungi</taxon>
        <taxon>Dikarya</taxon>
        <taxon>Ascomycota</taxon>
        <taxon>Pezizomycotina</taxon>
        <taxon>Sordariomycetes</taxon>
        <taxon>Sordariomycetidae</taxon>
        <taxon>Sordariales</taxon>
        <taxon>Schizotheciaceae</taxon>
        <taxon>Schizothecium</taxon>
    </lineage>
</organism>
<accession>A0AA40F5T2</accession>
<evidence type="ECO:0000313" key="1">
    <source>
        <dbReference type="EMBL" id="KAK0751371.1"/>
    </source>
</evidence>
<comment type="caution">
    <text evidence="1">The sequence shown here is derived from an EMBL/GenBank/DDBJ whole genome shotgun (WGS) entry which is preliminary data.</text>
</comment>
<name>A0AA40F5T2_9PEZI</name>
<reference evidence="1" key="1">
    <citation type="submission" date="2023-06" db="EMBL/GenBank/DDBJ databases">
        <title>Genome-scale phylogeny and comparative genomics of the fungal order Sordariales.</title>
        <authorList>
            <consortium name="Lawrence Berkeley National Laboratory"/>
            <person name="Hensen N."/>
            <person name="Bonometti L."/>
            <person name="Westerberg I."/>
            <person name="Brannstrom I.O."/>
            <person name="Guillou S."/>
            <person name="Cros-Aarteil S."/>
            <person name="Calhoun S."/>
            <person name="Haridas S."/>
            <person name="Kuo A."/>
            <person name="Mondo S."/>
            <person name="Pangilinan J."/>
            <person name="Riley R."/>
            <person name="LaButti K."/>
            <person name="Andreopoulos B."/>
            <person name="Lipzen A."/>
            <person name="Chen C."/>
            <person name="Yanf M."/>
            <person name="Daum C."/>
            <person name="Ng V."/>
            <person name="Clum A."/>
            <person name="Steindorff A."/>
            <person name="Ohm R."/>
            <person name="Martin F."/>
            <person name="Silar P."/>
            <person name="Natvig D."/>
            <person name="Lalanne C."/>
            <person name="Gautier V."/>
            <person name="Ament-velasquez S.L."/>
            <person name="Kruys A."/>
            <person name="Hutchinson M.I."/>
            <person name="Powell A.J."/>
            <person name="Barry K."/>
            <person name="Miller A.N."/>
            <person name="Grigoriev I.V."/>
            <person name="Debuchy R."/>
            <person name="Gladieux P."/>
            <person name="Thoren M.H."/>
            <person name="Johannesson H."/>
        </authorList>
    </citation>
    <scope>NUCLEOTIDE SEQUENCE</scope>
    <source>
        <strain evidence="1">SMH3187-1</strain>
    </source>
</reference>
<dbReference type="EMBL" id="JAUKUD010000002">
    <property type="protein sequence ID" value="KAK0751371.1"/>
    <property type="molecule type" value="Genomic_DNA"/>
</dbReference>